<dbReference type="EMBL" id="JAULSN010000005">
    <property type="protein sequence ID" value="KAK3371748.1"/>
    <property type="molecule type" value="Genomic_DNA"/>
</dbReference>
<dbReference type="AlphaFoldDB" id="A0AAE0K7S5"/>
<protein>
    <recommendedName>
        <fullName evidence="3">RING-type E3 ubiquitin transferase</fullName>
        <ecNumber evidence="3">2.3.2.27</ecNumber>
    </recommendedName>
</protein>
<evidence type="ECO:0000256" key="12">
    <source>
        <dbReference type="PROSITE-ProRule" id="PRU00175"/>
    </source>
</evidence>
<keyword evidence="15" id="KW-0732">Signal</keyword>
<evidence type="ECO:0000256" key="5">
    <source>
        <dbReference type="ARBA" id="ARBA00022692"/>
    </source>
</evidence>
<evidence type="ECO:0000256" key="4">
    <source>
        <dbReference type="ARBA" id="ARBA00022679"/>
    </source>
</evidence>
<keyword evidence="18" id="KW-1185">Reference proteome</keyword>
<dbReference type="Proteomes" id="UP001287356">
    <property type="component" value="Unassembled WGS sequence"/>
</dbReference>
<evidence type="ECO:0000256" key="14">
    <source>
        <dbReference type="SAM" id="Phobius"/>
    </source>
</evidence>
<evidence type="ECO:0000313" key="18">
    <source>
        <dbReference type="Proteomes" id="UP001287356"/>
    </source>
</evidence>
<feature type="chain" id="PRO_5042152634" description="RING-type E3 ubiquitin transferase" evidence="15">
    <location>
        <begin position="22"/>
        <end position="543"/>
    </location>
</feature>
<comment type="caution">
    <text evidence="17">The sequence shown here is derived from an EMBL/GenBank/DDBJ whole genome shotgun (WGS) entry which is preliminary data.</text>
</comment>
<reference evidence="17" key="1">
    <citation type="journal article" date="2023" name="Mol. Phylogenet. Evol.">
        <title>Genome-scale phylogeny and comparative genomics of the fungal order Sordariales.</title>
        <authorList>
            <person name="Hensen N."/>
            <person name="Bonometti L."/>
            <person name="Westerberg I."/>
            <person name="Brannstrom I.O."/>
            <person name="Guillou S."/>
            <person name="Cros-Aarteil S."/>
            <person name="Calhoun S."/>
            <person name="Haridas S."/>
            <person name="Kuo A."/>
            <person name="Mondo S."/>
            <person name="Pangilinan J."/>
            <person name="Riley R."/>
            <person name="LaButti K."/>
            <person name="Andreopoulos B."/>
            <person name="Lipzen A."/>
            <person name="Chen C."/>
            <person name="Yan M."/>
            <person name="Daum C."/>
            <person name="Ng V."/>
            <person name="Clum A."/>
            <person name="Steindorff A."/>
            <person name="Ohm R.A."/>
            <person name="Martin F."/>
            <person name="Silar P."/>
            <person name="Natvig D.O."/>
            <person name="Lalanne C."/>
            <person name="Gautier V."/>
            <person name="Ament-Velasquez S.L."/>
            <person name="Kruys A."/>
            <person name="Hutchinson M.I."/>
            <person name="Powell A.J."/>
            <person name="Barry K."/>
            <person name="Miller A.N."/>
            <person name="Grigoriev I.V."/>
            <person name="Debuchy R."/>
            <person name="Gladieux P."/>
            <person name="Hiltunen Thoren M."/>
            <person name="Johannesson H."/>
        </authorList>
    </citation>
    <scope>NUCLEOTIDE SEQUENCE</scope>
    <source>
        <strain evidence="17">CBS 958.72</strain>
    </source>
</reference>
<dbReference type="GO" id="GO:0016567">
    <property type="term" value="P:protein ubiquitination"/>
    <property type="evidence" value="ECO:0007669"/>
    <property type="project" value="TreeGrafter"/>
</dbReference>
<feature type="compositionally biased region" description="Low complexity" evidence="13">
    <location>
        <begin position="482"/>
        <end position="495"/>
    </location>
</feature>
<evidence type="ECO:0000259" key="16">
    <source>
        <dbReference type="PROSITE" id="PS50089"/>
    </source>
</evidence>
<evidence type="ECO:0000256" key="13">
    <source>
        <dbReference type="SAM" id="MobiDB-lite"/>
    </source>
</evidence>
<evidence type="ECO:0000256" key="11">
    <source>
        <dbReference type="ARBA" id="ARBA00023136"/>
    </source>
</evidence>
<feature type="compositionally biased region" description="Basic and acidic residues" evidence="13">
    <location>
        <begin position="279"/>
        <end position="289"/>
    </location>
</feature>
<dbReference type="GO" id="GO:0006511">
    <property type="term" value="P:ubiquitin-dependent protein catabolic process"/>
    <property type="evidence" value="ECO:0007669"/>
    <property type="project" value="TreeGrafter"/>
</dbReference>
<reference evidence="17" key="2">
    <citation type="submission" date="2023-06" db="EMBL/GenBank/DDBJ databases">
        <authorList>
            <consortium name="Lawrence Berkeley National Laboratory"/>
            <person name="Haridas S."/>
            <person name="Hensen N."/>
            <person name="Bonometti L."/>
            <person name="Westerberg I."/>
            <person name="Brannstrom I.O."/>
            <person name="Guillou S."/>
            <person name="Cros-Aarteil S."/>
            <person name="Calhoun S."/>
            <person name="Kuo A."/>
            <person name="Mondo S."/>
            <person name="Pangilinan J."/>
            <person name="Riley R."/>
            <person name="Labutti K."/>
            <person name="Andreopoulos B."/>
            <person name="Lipzen A."/>
            <person name="Chen C."/>
            <person name="Yanf M."/>
            <person name="Daum C."/>
            <person name="Ng V."/>
            <person name="Clum A."/>
            <person name="Steindorff A."/>
            <person name="Ohm R."/>
            <person name="Martin F."/>
            <person name="Silar P."/>
            <person name="Natvig D."/>
            <person name="Lalanne C."/>
            <person name="Gautier V."/>
            <person name="Ament-Velasquez S.L."/>
            <person name="Kruys A."/>
            <person name="Hutchinson M.I."/>
            <person name="Powell A.J."/>
            <person name="Barry K."/>
            <person name="Miller A.N."/>
            <person name="Grigoriev I.V."/>
            <person name="Debuchy R."/>
            <person name="Gladieux P."/>
            <person name="Thoren M.H."/>
            <person name="Johannesson H."/>
        </authorList>
    </citation>
    <scope>NUCLEOTIDE SEQUENCE</scope>
    <source>
        <strain evidence="17">CBS 958.72</strain>
    </source>
</reference>
<keyword evidence="6" id="KW-0479">Metal-binding</keyword>
<accession>A0AAE0K7S5</accession>
<evidence type="ECO:0000256" key="3">
    <source>
        <dbReference type="ARBA" id="ARBA00012483"/>
    </source>
</evidence>
<gene>
    <name evidence="17" type="ORF">B0T24DRAFT_335757</name>
</gene>
<evidence type="ECO:0000256" key="2">
    <source>
        <dbReference type="ARBA" id="ARBA00004141"/>
    </source>
</evidence>
<dbReference type="GO" id="GO:0008270">
    <property type="term" value="F:zinc ion binding"/>
    <property type="evidence" value="ECO:0007669"/>
    <property type="project" value="UniProtKB-KW"/>
</dbReference>
<name>A0AAE0K7S5_9PEZI</name>
<dbReference type="SMART" id="SM00184">
    <property type="entry name" value="RING"/>
    <property type="match status" value="1"/>
</dbReference>
<dbReference type="PANTHER" id="PTHR45977">
    <property type="entry name" value="TARGET OF ERK KINASE MPK-1"/>
    <property type="match status" value="1"/>
</dbReference>
<keyword evidence="8" id="KW-0833">Ubl conjugation pathway</keyword>
<dbReference type="InterPro" id="IPR001841">
    <property type="entry name" value="Znf_RING"/>
</dbReference>
<proteinExistence type="predicted"/>
<evidence type="ECO:0000313" key="17">
    <source>
        <dbReference type="EMBL" id="KAK3371748.1"/>
    </source>
</evidence>
<feature type="region of interest" description="Disordered" evidence="13">
    <location>
        <begin position="411"/>
        <end position="448"/>
    </location>
</feature>
<evidence type="ECO:0000256" key="9">
    <source>
        <dbReference type="ARBA" id="ARBA00022833"/>
    </source>
</evidence>
<evidence type="ECO:0000256" key="6">
    <source>
        <dbReference type="ARBA" id="ARBA00022723"/>
    </source>
</evidence>
<dbReference type="PROSITE" id="PS50089">
    <property type="entry name" value="ZF_RING_2"/>
    <property type="match status" value="1"/>
</dbReference>
<feature type="region of interest" description="Disordered" evidence="13">
    <location>
        <begin position="276"/>
        <end position="315"/>
    </location>
</feature>
<sequence>MASLLWILATAALSVLPPVHAGPARIFPMDEAPAWQADFQMTLELSAQEGGAQALTYTIYPMTKSVGLNGSDVTLNAIAIHGNMISADWGNYDSLRSSDNIAYLSCDPPNATDVLNLFMDPNLPAAKQPAAIVLHSEEGNCCGLEGSDLPYTSIFTMAFSEEASETMNYTDTASGTVLAAISANTTSAAQPEAQSGSNSAVAMSILYSITGLITLLFLIIIATGALRAHRYPERYGPRSGYGGRPRQSRAKGIARAVLETLPIVKFGDTTPAKADPALELEHQPSRSSHDPATGTRLSAIPEETQPPQKRQNEAALAAVTESHLNVTAASSPSADLSATKIDEHIQGENHSQDDEHLGCSICTEDFTVGEDVRVLPCDHKFHPPCIDPWLINVSGTCPLCRLDLRPQGQDALDTMEDSGQLAPPLVGDLAEPETSSNGGSTTPPRRRSRLLDLHSSRLLDLHRLRHASVEERIEILRRHRSQQQQASAASEQQQSPGDGDAEERSRRVRLADRLREKFRIRTRTQSPSATRSGEAPQPGETSL</sequence>
<feature type="compositionally biased region" description="Basic and acidic residues" evidence="13">
    <location>
        <begin position="502"/>
        <end position="519"/>
    </location>
</feature>
<dbReference type="InterPro" id="IPR013083">
    <property type="entry name" value="Znf_RING/FYVE/PHD"/>
</dbReference>
<comment type="subcellular location">
    <subcellularLocation>
        <location evidence="2">Membrane</location>
        <topology evidence="2">Multi-pass membrane protein</topology>
    </subcellularLocation>
</comment>
<evidence type="ECO:0000256" key="15">
    <source>
        <dbReference type="SAM" id="SignalP"/>
    </source>
</evidence>
<keyword evidence="9" id="KW-0862">Zinc</keyword>
<dbReference type="Pfam" id="PF13639">
    <property type="entry name" value="zf-RING_2"/>
    <property type="match status" value="1"/>
</dbReference>
<dbReference type="CDD" id="cd16454">
    <property type="entry name" value="RING-H2_PA-TM-RING"/>
    <property type="match status" value="1"/>
</dbReference>
<keyword evidence="7 12" id="KW-0863">Zinc-finger</keyword>
<keyword evidence="11 14" id="KW-0472">Membrane</keyword>
<evidence type="ECO:0000256" key="8">
    <source>
        <dbReference type="ARBA" id="ARBA00022786"/>
    </source>
</evidence>
<dbReference type="GO" id="GO:0016020">
    <property type="term" value="C:membrane"/>
    <property type="evidence" value="ECO:0007669"/>
    <property type="project" value="UniProtKB-SubCell"/>
</dbReference>
<feature type="transmembrane region" description="Helical" evidence="14">
    <location>
        <begin position="205"/>
        <end position="226"/>
    </location>
</feature>
<evidence type="ECO:0000256" key="1">
    <source>
        <dbReference type="ARBA" id="ARBA00000900"/>
    </source>
</evidence>
<feature type="region of interest" description="Disordered" evidence="13">
    <location>
        <begin position="478"/>
        <end position="543"/>
    </location>
</feature>
<dbReference type="EC" id="2.3.2.27" evidence="3"/>
<dbReference type="GO" id="GO:0061630">
    <property type="term" value="F:ubiquitin protein ligase activity"/>
    <property type="evidence" value="ECO:0007669"/>
    <property type="project" value="UniProtKB-EC"/>
</dbReference>
<keyword evidence="10 14" id="KW-1133">Transmembrane helix</keyword>
<comment type="catalytic activity">
    <reaction evidence="1">
        <text>S-ubiquitinyl-[E2 ubiquitin-conjugating enzyme]-L-cysteine + [acceptor protein]-L-lysine = [E2 ubiquitin-conjugating enzyme]-L-cysteine + N(6)-ubiquitinyl-[acceptor protein]-L-lysine.</text>
        <dbReference type="EC" id="2.3.2.27"/>
    </reaction>
</comment>
<feature type="domain" description="RING-type" evidence="16">
    <location>
        <begin position="359"/>
        <end position="401"/>
    </location>
</feature>
<dbReference type="SUPFAM" id="SSF57850">
    <property type="entry name" value="RING/U-box"/>
    <property type="match status" value="1"/>
</dbReference>
<feature type="compositionally biased region" description="Polar residues" evidence="13">
    <location>
        <begin position="433"/>
        <end position="443"/>
    </location>
</feature>
<dbReference type="PANTHER" id="PTHR45977:SF4">
    <property type="entry name" value="RING-TYPE DOMAIN-CONTAINING PROTEIN"/>
    <property type="match status" value="1"/>
</dbReference>
<keyword evidence="5 14" id="KW-0812">Transmembrane</keyword>
<organism evidence="17 18">
    <name type="scientific">Lasiosphaeria ovina</name>
    <dbReference type="NCBI Taxonomy" id="92902"/>
    <lineage>
        <taxon>Eukaryota</taxon>
        <taxon>Fungi</taxon>
        <taxon>Dikarya</taxon>
        <taxon>Ascomycota</taxon>
        <taxon>Pezizomycotina</taxon>
        <taxon>Sordariomycetes</taxon>
        <taxon>Sordariomycetidae</taxon>
        <taxon>Sordariales</taxon>
        <taxon>Lasiosphaeriaceae</taxon>
        <taxon>Lasiosphaeria</taxon>
    </lineage>
</organism>
<feature type="signal peptide" evidence="15">
    <location>
        <begin position="1"/>
        <end position="21"/>
    </location>
</feature>
<keyword evidence="4" id="KW-0808">Transferase</keyword>
<evidence type="ECO:0000256" key="10">
    <source>
        <dbReference type="ARBA" id="ARBA00022989"/>
    </source>
</evidence>
<dbReference type="Gene3D" id="3.30.40.10">
    <property type="entry name" value="Zinc/RING finger domain, C3HC4 (zinc finger)"/>
    <property type="match status" value="1"/>
</dbReference>
<evidence type="ECO:0000256" key="7">
    <source>
        <dbReference type="ARBA" id="ARBA00022771"/>
    </source>
</evidence>